<dbReference type="AlphaFoldDB" id="A0A8D8B266"/>
<reference evidence="1" key="1">
    <citation type="submission" date="2021-05" db="EMBL/GenBank/DDBJ databases">
        <authorList>
            <person name="Alioto T."/>
            <person name="Alioto T."/>
            <person name="Gomez Garrido J."/>
        </authorList>
    </citation>
    <scope>NUCLEOTIDE SEQUENCE</scope>
</reference>
<evidence type="ECO:0000313" key="1">
    <source>
        <dbReference type="EMBL" id="CAG6465067.1"/>
    </source>
</evidence>
<protein>
    <submittedName>
        <fullName evidence="1">(northern house mosquito) hypothetical protein</fullName>
    </submittedName>
</protein>
<accession>A0A8D8B266</accession>
<dbReference type="EMBL" id="HBUE01052227">
    <property type="protein sequence ID" value="CAG6465067.1"/>
    <property type="molecule type" value="Transcribed_RNA"/>
</dbReference>
<name>A0A8D8B266_CULPI</name>
<proteinExistence type="predicted"/>
<sequence length="118" mass="13616">MERRTVVVVAKRRTSEIRKVARKMAPPPWINPLRILRVKRSAPGAASPTRSTTSTTTMRWTRVTLFRPKTMPMVLAGGKRRRISKERRIPICRRMKGECGAMVRWIPTIVTMTTISTW</sequence>
<organism evidence="1">
    <name type="scientific">Culex pipiens</name>
    <name type="common">House mosquito</name>
    <dbReference type="NCBI Taxonomy" id="7175"/>
    <lineage>
        <taxon>Eukaryota</taxon>
        <taxon>Metazoa</taxon>
        <taxon>Ecdysozoa</taxon>
        <taxon>Arthropoda</taxon>
        <taxon>Hexapoda</taxon>
        <taxon>Insecta</taxon>
        <taxon>Pterygota</taxon>
        <taxon>Neoptera</taxon>
        <taxon>Endopterygota</taxon>
        <taxon>Diptera</taxon>
        <taxon>Nematocera</taxon>
        <taxon>Culicoidea</taxon>
        <taxon>Culicidae</taxon>
        <taxon>Culicinae</taxon>
        <taxon>Culicini</taxon>
        <taxon>Culex</taxon>
        <taxon>Culex</taxon>
    </lineage>
</organism>